<keyword evidence="3" id="KW-0408">Iron</keyword>
<dbReference type="GO" id="GO:0046872">
    <property type="term" value="F:metal ion binding"/>
    <property type="evidence" value="ECO:0007669"/>
    <property type="project" value="UniProtKB-KW"/>
</dbReference>
<keyword evidence="2" id="KW-0479">Metal-binding</keyword>
<dbReference type="InterPro" id="IPR016131">
    <property type="entry name" value="Haemerythrin_Fe_BS"/>
</dbReference>
<evidence type="ECO:0000256" key="1">
    <source>
        <dbReference type="ARBA" id="ARBA00010587"/>
    </source>
</evidence>
<dbReference type="EMBL" id="VSSQ01097458">
    <property type="protein sequence ID" value="MPN40818.1"/>
    <property type="molecule type" value="Genomic_DNA"/>
</dbReference>
<sequence length="79" mass="9245">MIYHFNSEEEILNSSKFMGAKEHSETHKLIIADALRMKEAYLSGKLKPSAFFSFIFDDFIVGHMLKEDIKFFPFVHDNN</sequence>
<comment type="caution">
    <text evidence="4">The sequence shown here is derived from an EMBL/GenBank/DDBJ whole genome shotgun (WGS) entry which is preliminary data.</text>
</comment>
<reference evidence="4" key="1">
    <citation type="submission" date="2019-08" db="EMBL/GenBank/DDBJ databases">
        <authorList>
            <person name="Kucharzyk K."/>
            <person name="Murdoch R.W."/>
            <person name="Higgins S."/>
            <person name="Loffler F."/>
        </authorList>
    </citation>
    <scope>NUCLEOTIDE SEQUENCE</scope>
</reference>
<proteinExistence type="inferred from homology"/>
<evidence type="ECO:0000256" key="2">
    <source>
        <dbReference type="ARBA" id="ARBA00022723"/>
    </source>
</evidence>
<evidence type="ECO:0000256" key="3">
    <source>
        <dbReference type="ARBA" id="ARBA00023004"/>
    </source>
</evidence>
<dbReference type="InterPro" id="IPR035938">
    <property type="entry name" value="Hemerythrin-like_sf"/>
</dbReference>
<protein>
    <recommendedName>
        <fullName evidence="5">Bacteriohemerythrin</fullName>
    </recommendedName>
</protein>
<dbReference type="AlphaFoldDB" id="A0A645HP59"/>
<dbReference type="PROSITE" id="PS00550">
    <property type="entry name" value="HEMERYTHRINS"/>
    <property type="match status" value="1"/>
</dbReference>
<organism evidence="4">
    <name type="scientific">bioreactor metagenome</name>
    <dbReference type="NCBI Taxonomy" id="1076179"/>
    <lineage>
        <taxon>unclassified sequences</taxon>
        <taxon>metagenomes</taxon>
        <taxon>ecological metagenomes</taxon>
    </lineage>
</organism>
<evidence type="ECO:0008006" key="5">
    <source>
        <dbReference type="Google" id="ProtNLM"/>
    </source>
</evidence>
<evidence type="ECO:0000313" key="4">
    <source>
        <dbReference type="EMBL" id="MPN40818.1"/>
    </source>
</evidence>
<dbReference type="SUPFAM" id="SSF47188">
    <property type="entry name" value="Hemerythrin-like"/>
    <property type="match status" value="1"/>
</dbReference>
<accession>A0A645HP59</accession>
<gene>
    <name evidence="4" type="ORF">SDC9_188358</name>
</gene>
<name>A0A645HP59_9ZZZZ</name>
<comment type="similarity">
    <text evidence="1">Belongs to the hemerythrin family.</text>
</comment>
<dbReference type="Gene3D" id="1.20.120.50">
    <property type="entry name" value="Hemerythrin-like"/>
    <property type="match status" value="1"/>
</dbReference>